<dbReference type="InterPro" id="IPR012582">
    <property type="entry name" value="DNAPKcs_CC3"/>
</dbReference>
<feature type="region of interest" description="Disordered" evidence="14">
    <location>
        <begin position="1195"/>
        <end position="1215"/>
    </location>
</feature>
<keyword evidence="8" id="KW-0227">DNA damage</keyword>
<evidence type="ECO:0000256" key="14">
    <source>
        <dbReference type="SAM" id="MobiDB-lite"/>
    </source>
</evidence>
<dbReference type="CDD" id="cd05172">
    <property type="entry name" value="PIKKc_DNA-PK"/>
    <property type="match status" value="1"/>
</dbReference>
<keyword evidence="11" id="KW-0175">Coiled coil</keyword>
<dbReference type="InterPro" id="IPR018936">
    <property type="entry name" value="PI3/4_kinase_CS"/>
</dbReference>
<dbReference type="EC" id="2.7.11.1" evidence="2"/>
<dbReference type="GO" id="GO:0006303">
    <property type="term" value="P:double-strand break repair via nonhomologous end joining"/>
    <property type="evidence" value="ECO:0007669"/>
    <property type="project" value="InterPro"/>
</dbReference>
<evidence type="ECO:0000259" key="17">
    <source>
        <dbReference type="PROSITE" id="PS51190"/>
    </source>
</evidence>
<dbReference type="Pfam" id="PF02259">
    <property type="entry name" value="FAT"/>
    <property type="match status" value="1"/>
</dbReference>
<comment type="subcellular location">
    <subcellularLocation>
        <location evidence="1">Nucleus</location>
        <location evidence="1">Nucleolus</location>
    </subcellularLocation>
</comment>
<evidence type="ECO:0000256" key="12">
    <source>
        <dbReference type="ARBA" id="ARBA00023204"/>
    </source>
</evidence>
<dbReference type="GO" id="GO:0005730">
    <property type="term" value="C:nucleolus"/>
    <property type="evidence" value="ECO:0007669"/>
    <property type="project" value="UniProtKB-SubCell"/>
</dbReference>
<keyword evidence="12" id="KW-0234">DNA repair</keyword>
<proteinExistence type="predicted"/>
<dbReference type="InterPro" id="IPR036940">
    <property type="entry name" value="PI3/4_kinase_cat_sf"/>
</dbReference>
<dbReference type="GO" id="GO:0005524">
    <property type="term" value="F:ATP binding"/>
    <property type="evidence" value="ECO:0007669"/>
    <property type="project" value="UniProtKB-KW"/>
</dbReference>
<dbReference type="InterPro" id="IPR014009">
    <property type="entry name" value="PIK_FAT"/>
</dbReference>
<dbReference type="Pfam" id="PF20500">
    <property type="entry name" value="DNA-PKcs_N"/>
    <property type="match status" value="1"/>
</dbReference>
<dbReference type="Pfam" id="PF20502">
    <property type="entry name" value="DNAPKcs_CC1-2"/>
    <property type="match status" value="1"/>
</dbReference>
<dbReference type="Gene3D" id="1.10.1070.11">
    <property type="entry name" value="Phosphatidylinositol 3-/4-kinase, catalytic domain"/>
    <property type="match status" value="1"/>
</dbReference>
<dbReference type="InterPro" id="IPR050517">
    <property type="entry name" value="DDR_Repair_Kinase"/>
</dbReference>
<evidence type="ECO:0000256" key="3">
    <source>
        <dbReference type="ARBA" id="ARBA00018077"/>
    </source>
</evidence>
<evidence type="ECO:0000256" key="10">
    <source>
        <dbReference type="ARBA" id="ARBA00022840"/>
    </source>
</evidence>
<comment type="caution">
    <text evidence="18">The sequence shown here is derived from an EMBL/GenBank/DDBJ whole genome shotgun (WGS) entry which is preliminary data.</text>
</comment>
<name>A0AAN7U8C1_9MYCE</name>
<evidence type="ECO:0000256" key="6">
    <source>
        <dbReference type="ARBA" id="ARBA00022679"/>
    </source>
</evidence>
<evidence type="ECO:0000256" key="13">
    <source>
        <dbReference type="ARBA" id="ARBA00023242"/>
    </source>
</evidence>
<evidence type="ECO:0000256" key="11">
    <source>
        <dbReference type="ARBA" id="ARBA00023054"/>
    </source>
</evidence>
<keyword evidence="13" id="KW-0539">Nucleus</keyword>
<feature type="compositionally biased region" description="Polar residues" evidence="14">
    <location>
        <begin position="2834"/>
        <end position="2845"/>
    </location>
</feature>
<sequence>MDNIYQRIENYLIKLFQTIAETNSNNNNNNNNNNNVGIKFENDLLLVNELGSIILKELVLEEEIGLVASLLFTGDHSLLKYLEKSSTISNKENVKIKVSILNLIAEFIEILQVRTDDYAIGIKNMCVLVFRKDQSHSVQAAAFGPIKKILHLMSRVLKQGSIVAESFGVSEMTQLFLLQFTCGKLSQTVRGEIIVVLGLFTEYFSSNMCDRNQQLSFIFMETLGGQLRSKSPESTLIQSCLKALNSLLVHFSGDFIASDPKNVQLLYQYVFICMDPASSTQRFEIPRAAMKIIARHAVLLRQYLAEHSQPFYTRIEHWCNHINKLNRDVAFTAVDSFFQQISKELTSGNRSLEADQSTFKFFIRKFYSIFENNSSSRFELSIAIRGCGRFASPVKSFMGEWELKSLLNSLFKFSEKLMVVKIENIDEITLHLSSFINAFACILYELNELEFWYLDHIEQVLETYFIIFPHLFVKSRDRYFKAANRLISSLFYHGEYLKILLGRFVKKGLLITFSKPNDSIKNLITTANTPFYQVYKDLWYNLLNPSIDTIDKGLSTIKQQVTTNNNTNNNNNNISQQTFTKEEISKSIKKLVYDEIVSSILSIIKKLDLQYSSKDQKDDSSNNDSNSNIIINDLDNKIPIIEYESEINQLKPSTSKDIELFLGLVEFFKLFISKYNTELFVQWIYIFGKEMICFSKKYPLISGFYKLIQIVMQICKSQKYFNELQQDDSKISVIFNKPTIEDGMDIDNNSNSNNNHNNNNKKLITNSLEEDKNNCFILFKKYIKEVSNFISHYKDELLSSCIELLLSLPKQLISIPLLVPIANLAFQYGISYLPLAHVGLNAIEYWNLVVPDEVHKHLDQLLPSLNDYLKISTNSSDSSSTGDTDSDGGLSIVQPPSRHRKMKFKSNNSLTDPKQLQFKTSIEDLQNRIIRLLGQLGGDNVHFLGKVSLVGEEIVNGVAWDTEPKVLIKIPFADQNNIDIYLDVVLPNVVNLAEKSPNRQIKVAAGELLHSVLLVMIGNSANQSQASQVSYSRLYRKIFPSLICLSTDVEQVTKQLFQPLVFQMIHWFTRNKKQESDDTMNLLNAIVDAVGNPLDGARRDFAGQCLCEFAKWSLKNTSAKQQEKNAFNFKSILKRIYSLAHHPDPYKRLGAAISFNQLYRIFREEDSLVDQFIFEILHNIFFSLRIGDDIANTSSKTSLGSGNGSGSSDNSTTDGSEDSIVEIASKYSNVLAALTKVIVRRSDMLNKPSNTRREHKDLSQFVQWLFQNGCSRTESIVRYESMILFTQLVTLLPNIKTPLQWVKERIKSNGVQFIVSIAEQGGNSLGRIPKIEVGKHKDIEFWFKNLSTSLNIYLWFFSEGFLEPTQILTSREFKSSLLSSAFHTFTNQFSMLEFNTNSKQNQHQQQQQQTSMFSSMTPKEIDQFNKLKCNVITNLFGLYILLLEKFKFEQVIDYGGVAFVQLLVKCLMDPQSVGFVNNYLEEREVELSKSSRQDIRNLMSRTFKFPPLLDIINNIFKLLVQIKPKYNDILHKELMEYILPNNNSGINGSGDGSMFNLIDIRQLINTEGTDRLIHLIHSYQILYRYNLLDSILLENYNEQSEQGVEDLPKSSIEFSEFILNYLFNNCENLSPSKLSISKELIQLALTIGIKPIKLLSLIINPNIQNTTTASASASASSTTALATTAVTTTNSNDNFNNNGFIKDIYDIFYKTLFTEINTYISNNFQLFLPLLANRIIETNQIHKVLNDVCILKQQQQNRGFKNIIESVVLFLNSISEWTLSSNLKLVEKENIVEFTKNLIKIDPVQFFENKQCHEFVYNIITNYLCRSNPLTFKNKVLVLLPYLLSYPKHNNFDLIKQKLNEIVVYDFPLNSKDLTVKSPIYNEYITCIERLLEAFEITKNPIVIDTLLHVLKETDHTHIHYINLSIERSILSTNDIEAKEIFSHCFELFLNHYDELKITLIDKFCVPLINHMKENILVQIFSQHLGSLMSIIQPLQPKYLSDSQERKSSIIEKICCFHLIEALYQSLPSNIIKEKINPYFYDKPDGKGTELTAAIMKAAHSAKSEKLTSDDKYVTRSLCTKYHGAAFSALASVIVSTQTKENFFHVFFFKENKDKNEYLWENIIDTDQVYNFQPETNFVVSYSTPQSLFANDLRYLSSQYLVDSSLSQDFIAKNFLEGDTTTRSDDDGIIMQGQSTIINGDNNENQISNDIEIDQVNSNPSMIAMLKIIDFYQKKFVVTPPSSILFGQTQQSQQQKPTVGDMPKWMFEIYQKLQQGVHPNIVIFMIKIIINRPQYFERFHELWIPILMDYVVSEGNGGHGLHYFVRDVCLILLKWPNIYKSQDGSDISLERHLSKFVNHLMKNTYCVDRRILKNNLNIVKSFVERWKSLFKVDKSIILELLQTKGDFKSKSRQIKTTGLVLLSILLSNGYPAYDKEYDSNTISEFKFYQVLLDHLQDFKELYDAASEVCGMILLYISKQQQQQQQSIFPQLLKDKINSILNNNETQRAFSCLYFIGLHYPLFLQGFYGKIFNLLPQISNETRLIALNIIHWCVEDIQDLYTKLKSNNIENLIRIREGEIQVVILRILYKLVQKRDTSFSTVNQILTLLLSNTWFTSNVTNEYSRSLYYDIIIYIYNNFSEYQDQSNENSKGLVLSLLIGLSDESESINKKLLQFWDNNSRTLSASSHQRLQQFFDIMYSPETESKWVANSCCLLLQLCNRSSEFTKFLFDKPLSECTFKEVQVDSSWQHRTLNMNPLFSSSQYGENDDQINDSGDSMQVDEIRATQAPNFTLTQTAFSEFYPSSSQSYGGGSSQLSNSSQSSQGGQMNSKRKQQTSNDPKLMNNSDLRRRFKKIDDRGADERIVKFARLQVKRNIEREAYFEKSKQARENQITMIRKYRVGELPDIQIKAQDIIKPLQLLCQRDSTIGVNVFSLLFTSLYKNTPKESVHTFQSNIKKSIDSIVQRSKFNPTLVSSILNISEKNLELSPDFSKIKDISLNSNNHPMAIILCEKLILSLQNTSKASSTNQAQKLQQQQQLNQGWDSLRELYKSLKEDDIIMGLIEKQMGDIPYTKKALEYELKGDWVNVLKVYDEATSKLENGELNQYNLSESETSLWENGRLECYTKLCNWSALKDNFNSYYPDATQIFKENNCDLLLGYFFEYNLKVKENWNYLYQFIGDLANTKHYQYLEDKFPGELAFLEVTRSDHNKASYYISKFYQSFKQQWSSSHPLAIESRHRILQPLQKIVEVEEFLNLTSTPIISTFKLDTLLTQWKSRFPTKLDDIMVWDDLIFYRSVLLEKIYERFSSFTSDKSSEDNVKSILIQERAILYHKMSKGARKLGNIVVSEIYFRQAVKSYPKTKDNDLAFPLVTSLIDIYCTKARNSPSPIETLDRFVKALKFIESKKDEDSIINSNENLQKYLMMHGDIFLDIYQLDKKLGSSLVIDSFKKNGLPTNLTSIPTNSLKDELFISTFKCYSESIKLHENQKSINTTKSLSSSSQPPSLATTATPSSQSKLTNEILIEKTNIKSAHLKFANFCDNILKDKISQQTTPTQFNEEVIELATSVIVSTLEAIKEEIPGAVDKFPRILEILTQFEHYSAISREFKSRISIIPCWMFIRWISQMFPYLDLPQGPLILPILLDIAKWYPQAIYFPFKISSEQFGPLAKKLSAPLEKELVNPLLDTLVIEFQRLTHPEHRFKDYMEEMKSLIKATPKDLNAIAKLNNEIYDDAFNPSTVSGDYNLKFAKENEASYLANFGKDSTKLARMDQKKFLELFAEMSGNMNKNMRPNSTASMKLKDFSGWLAEFDRSNYQTSHQMEIPGQYNGIGKPQPETHVTISSFDTNVLVMGSLRKPKRVKIHGNDERDYPFLIKGGEDLRLDQRIQQLFGIMNEILKRDTACNKRSLNITTYQVVPMTSKVGIIEWLNDTKPLREILEEQLAHQMKIPRSTVSISKLESTKYHNDWINSFSKYLKPNSPVGPLYQQMFIHASRDDCAKKLEKQHSKVPENLLQNGIWSLSSSPESYLFIRNSFARSLASFSVCSYVIGIGDRHLENFLISQRDGRLIGIDFGHAFGTATQFLPIPELMPFRLTRQFTSFLRPLDSVGLLNHNMTYTLTALQNQKEILLTTMDVFVKEPLLDWSKLATRLVKEQGKHPKDTKNVWFPKQKIQIAKKKLELVNPAYITLEELSGSVHSGLPYERALSEIIKGDSKHNIRAKVNKVCSSVKEQVDCLIDQSTDPNILSRAWVGWNGAL</sequence>
<feature type="domain" description="FAT" evidence="16">
    <location>
        <begin position="2992"/>
        <end position="3662"/>
    </location>
</feature>
<dbReference type="FunFam" id="1.10.1070.11:FF:000041">
    <property type="entry name" value="DNA-dependent protein kinase catalytic subunit"/>
    <property type="match status" value="1"/>
</dbReference>
<dbReference type="GO" id="GO:0004677">
    <property type="term" value="F:DNA-dependent protein kinase activity"/>
    <property type="evidence" value="ECO:0007669"/>
    <property type="project" value="InterPro"/>
</dbReference>
<feature type="compositionally biased region" description="Low complexity" evidence="14">
    <location>
        <begin position="3495"/>
        <end position="3512"/>
    </location>
</feature>
<keyword evidence="7" id="KW-0547">Nucleotide-binding</keyword>
<feature type="compositionally biased region" description="Low complexity" evidence="14">
    <location>
        <begin position="1195"/>
        <end position="1214"/>
    </location>
</feature>
<feature type="region of interest" description="Disordered" evidence="14">
    <location>
        <begin position="876"/>
        <end position="895"/>
    </location>
</feature>
<evidence type="ECO:0000259" key="15">
    <source>
        <dbReference type="PROSITE" id="PS50290"/>
    </source>
</evidence>
<feature type="compositionally biased region" description="Low complexity" evidence="14">
    <location>
        <begin position="876"/>
        <end position="891"/>
    </location>
</feature>
<protein>
    <recommendedName>
        <fullName evidence="3">DNA-dependent protein kinase catalytic subunit</fullName>
        <ecNumber evidence="2">2.7.11.1</ecNumber>
    </recommendedName>
</protein>
<keyword evidence="10" id="KW-0067">ATP-binding</keyword>
<dbReference type="SMART" id="SM01344">
    <property type="entry name" value="NUC194"/>
    <property type="match status" value="1"/>
</dbReference>
<evidence type="ECO:0000256" key="8">
    <source>
        <dbReference type="ARBA" id="ARBA00022763"/>
    </source>
</evidence>
<dbReference type="PROSITE" id="PS50290">
    <property type="entry name" value="PI3_4_KINASE_3"/>
    <property type="match status" value="1"/>
</dbReference>
<evidence type="ECO:0000256" key="9">
    <source>
        <dbReference type="ARBA" id="ARBA00022777"/>
    </source>
</evidence>
<dbReference type="InterPro" id="IPR037706">
    <property type="entry name" value="DNA-PK_dom"/>
</dbReference>
<dbReference type="InterPro" id="IPR046804">
    <property type="entry name" value="DNA-PKcs_N"/>
</dbReference>
<dbReference type="InterPro" id="IPR016024">
    <property type="entry name" value="ARM-type_fold"/>
</dbReference>
<dbReference type="Pfam" id="PF00454">
    <property type="entry name" value="PI3_PI4_kinase"/>
    <property type="match status" value="1"/>
</dbReference>
<dbReference type="PROSITE" id="PS51190">
    <property type="entry name" value="FATC"/>
    <property type="match status" value="1"/>
</dbReference>
<dbReference type="GO" id="GO:0000723">
    <property type="term" value="P:telomere maintenance"/>
    <property type="evidence" value="ECO:0007669"/>
    <property type="project" value="TreeGrafter"/>
</dbReference>
<evidence type="ECO:0000313" key="19">
    <source>
        <dbReference type="Proteomes" id="UP001344447"/>
    </source>
</evidence>
<evidence type="ECO:0000259" key="16">
    <source>
        <dbReference type="PROSITE" id="PS51189"/>
    </source>
</evidence>
<dbReference type="Gene3D" id="3.30.1010.10">
    <property type="entry name" value="Phosphatidylinositol 3-kinase Catalytic Subunit, Chain A, domain 4"/>
    <property type="match status" value="1"/>
</dbReference>
<dbReference type="PANTHER" id="PTHR11139">
    <property type="entry name" value="ATAXIA TELANGIECTASIA MUTATED ATM -RELATED"/>
    <property type="match status" value="1"/>
</dbReference>
<dbReference type="InterPro" id="IPR003151">
    <property type="entry name" value="PIK-rel_kinase_FAT"/>
</dbReference>
<reference evidence="18 19" key="1">
    <citation type="submission" date="2023-11" db="EMBL/GenBank/DDBJ databases">
        <title>Dfirmibasis_genome.</title>
        <authorList>
            <person name="Edelbroek B."/>
            <person name="Kjellin J."/>
            <person name="Jerlstrom-Hultqvist J."/>
            <person name="Soderbom F."/>
        </authorList>
    </citation>
    <scope>NUCLEOTIDE SEQUENCE [LARGE SCALE GENOMIC DNA]</scope>
    <source>
        <strain evidence="18 19">TNS-C-14</strain>
    </source>
</reference>
<gene>
    <name evidence="18" type="ORF">RB653_005840</name>
</gene>
<dbReference type="Pfam" id="PF08163">
    <property type="entry name" value="DNAPKcs_CC3"/>
    <property type="match status" value="1"/>
</dbReference>
<keyword evidence="5" id="KW-0597">Phosphoprotein</keyword>
<evidence type="ECO:0000256" key="1">
    <source>
        <dbReference type="ARBA" id="ARBA00004604"/>
    </source>
</evidence>
<keyword evidence="6" id="KW-0808">Transferase</keyword>
<evidence type="ECO:0000256" key="5">
    <source>
        <dbReference type="ARBA" id="ARBA00022553"/>
    </source>
</evidence>
<feature type="compositionally biased region" description="Low complexity" evidence="14">
    <location>
        <begin position="2803"/>
        <end position="2826"/>
    </location>
</feature>
<keyword evidence="9" id="KW-0418">Kinase</keyword>
<dbReference type="Pfam" id="PF02260">
    <property type="entry name" value="FATC"/>
    <property type="match status" value="1"/>
</dbReference>
<evidence type="ECO:0000256" key="7">
    <source>
        <dbReference type="ARBA" id="ARBA00022741"/>
    </source>
</evidence>
<dbReference type="EMBL" id="JAVFKY010000001">
    <property type="protein sequence ID" value="KAK5584232.1"/>
    <property type="molecule type" value="Genomic_DNA"/>
</dbReference>
<keyword evidence="19" id="KW-1185">Reference proteome</keyword>
<dbReference type="PROSITE" id="PS51189">
    <property type="entry name" value="FAT"/>
    <property type="match status" value="1"/>
</dbReference>
<dbReference type="InterPro" id="IPR000403">
    <property type="entry name" value="PI3/4_kinase_cat_dom"/>
</dbReference>
<dbReference type="Pfam" id="PF19704">
    <property type="entry name" value="DNAPKcs_CC5"/>
    <property type="match status" value="1"/>
</dbReference>
<dbReference type="PROSITE" id="PS00916">
    <property type="entry name" value="PI3_4_KINASE_2"/>
    <property type="match status" value="1"/>
</dbReference>
<evidence type="ECO:0000313" key="18">
    <source>
        <dbReference type="EMBL" id="KAK5584232.1"/>
    </source>
</evidence>
<evidence type="ECO:0000256" key="2">
    <source>
        <dbReference type="ARBA" id="ARBA00012513"/>
    </source>
</evidence>
<feature type="region of interest" description="Disordered" evidence="14">
    <location>
        <begin position="3491"/>
        <end position="3512"/>
    </location>
</feature>
<dbReference type="SUPFAM" id="SSF48371">
    <property type="entry name" value="ARM repeat"/>
    <property type="match status" value="3"/>
</dbReference>
<dbReference type="FunFam" id="3.30.1010.10:FF:000013">
    <property type="entry name" value="Protein kinase, DNA-activated, catalytic subunit"/>
    <property type="match status" value="1"/>
</dbReference>
<dbReference type="InterPro" id="IPR011009">
    <property type="entry name" value="Kinase-like_dom_sf"/>
</dbReference>
<keyword evidence="4" id="KW-0723">Serine/threonine-protein kinase</keyword>
<dbReference type="InterPro" id="IPR046803">
    <property type="entry name" value="DNAPKcs_CC1-2"/>
</dbReference>
<feature type="region of interest" description="Disordered" evidence="14">
    <location>
        <begin position="2803"/>
        <end position="2853"/>
    </location>
</feature>
<feature type="domain" description="FATC" evidence="17">
    <location>
        <begin position="4222"/>
        <end position="4254"/>
    </location>
</feature>
<dbReference type="PANTHER" id="PTHR11139:SF68">
    <property type="entry name" value="DNA-DEPENDENT PROTEIN KINASE CATALYTIC SUBUNIT"/>
    <property type="match status" value="1"/>
</dbReference>
<organism evidence="18 19">
    <name type="scientific">Dictyostelium firmibasis</name>
    <dbReference type="NCBI Taxonomy" id="79012"/>
    <lineage>
        <taxon>Eukaryota</taxon>
        <taxon>Amoebozoa</taxon>
        <taxon>Evosea</taxon>
        <taxon>Eumycetozoa</taxon>
        <taxon>Dictyostelia</taxon>
        <taxon>Dictyosteliales</taxon>
        <taxon>Dictyosteliaceae</taxon>
        <taxon>Dictyostelium</taxon>
    </lineage>
</organism>
<dbReference type="SUPFAM" id="SSF56112">
    <property type="entry name" value="Protein kinase-like (PK-like)"/>
    <property type="match status" value="1"/>
</dbReference>
<dbReference type="InterPro" id="IPR003152">
    <property type="entry name" value="FATC_dom"/>
</dbReference>
<dbReference type="SMART" id="SM01343">
    <property type="entry name" value="FATC"/>
    <property type="match status" value="1"/>
</dbReference>
<evidence type="ECO:0000256" key="4">
    <source>
        <dbReference type="ARBA" id="ARBA00022527"/>
    </source>
</evidence>
<feature type="domain" description="PI3K/PI4K catalytic" evidence="15">
    <location>
        <begin position="3842"/>
        <end position="4181"/>
    </location>
</feature>
<accession>A0AAN7U8C1</accession>
<dbReference type="Proteomes" id="UP001344447">
    <property type="component" value="Unassembled WGS sequence"/>
</dbReference>
<dbReference type="SMART" id="SM00146">
    <property type="entry name" value="PI3Kc"/>
    <property type="match status" value="1"/>
</dbReference>
<dbReference type="InterPro" id="IPR045581">
    <property type="entry name" value="DNAPKcs_CC5"/>
</dbReference>